<keyword evidence="1" id="KW-0946">Virion</keyword>
<dbReference type="GO" id="GO:0019028">
    <property type="term" value="C:viral capsid"/>
    <property type="evidence" value="ECO:0007669"/>
    <property type="project" value="UniProtKB-KW"/>
</dbReference>
<sequence>MPHIYNDPAAGDASTVGPQFNVHYWDRKSLIDEAEEMFFSPLADNKQMPKHFGKELKVFYYVPLLDDLNVNDQGLDATGASYAGGNLYGGSRDIGTVTGKMPTLTETGGRVNRVGYTRLERTGTLTEYGFFMEYTEDSLMFDTDSDLYGHLSREMLRGANEITEDLLQADILASADVKVFTGAATSMVTMTGEAADAEDDGLITLKDLKRLSITLTDNYTPKKTTIIKGSRMTDTKTISASRIAYIGSELEIYITELVDSLGNPAFVPVEKYADAATIMNGEIGAIPGAHLRIVVVPQMMHYAGAGATATAANRGYQVSDVAGTDKYDIAPLLVVGDQAFATIGLQGMSGKGKSKFRIIVKKPGEATADRNDPYGKVGFSSIKFFYGFIKLRGERIAVAYSVIPE</sequence>
<dbReference type="EMBL" id="HQ317387">
    <property type="protein sequence ID" value="AGH07385.1"/>
    <property type="molecule type" value="Genomic_DNA"/>
</dbReference>
<keyword evidence="2" id="KW-1185">Reference proteome</keyword>
<evidence type="ECO:0000313" key="2">
    <source>
        <dbReference type="Proteomes" id="UP000207593"/>
    </source>
</evidence>
<dbReference type="Proteomes" id="UP000207593">
    <property type="component" value="Segment"/>
</dbReference>
<dbReference type="OrthoDB" id="2832at10239"/>
<name>M4PQL1_9CAUD</name>
<gene>
    <name evidence="1" type="ORF">SUFG_00013</name>
</gene>
<evidence type="ECO:0000313" key="1">
    <source>
        <dbReference type="EMBL" id="AGH07385.1"/>
    </source>
</evidence>
<dbReference type="GeneID" id="15012395"/>
<keyword evidence="1" id="KW-0167">Capsid protein</keyword>
<dbReference type="RefSeq" id="YP_007675801.1">
    <property type="nucleotide sequence ID" value="NC_020862.2"/>
</dbReference>
<dbReference type="NCBIfam" id="TIGR04387">
    <property type="entry name" value="capsid_maj_N4"/>
    <property type="match status" value="1"/>
</dbReference>
<reference evidence="1 2" key="1">
    <citation type="journal article" date="2014" name="Genome Announc.">
        <title>Genome Sequence of the Sulfitobacter sp. Strain 2047-Infecting Lytic Phage {Phi}CB2047-B.</title>
        <authorList>
            <person name="Ankrah N.Y."/>
            <person name="Budinoff C.R."/>
            <person name="Wilson W.H."/>
            <person name="Wilhelm S.W."/>
            <person name="Buchan A."/>
        </authorList>
    </citation>
    <scope>NUCLEOTIDE SEQUENCE [LARGE SCALE GENOMIC DNA]</scope>
    <source>
        <strain evidence="2">phiCB2047-B</strain>
    </source>
</reference>
<accession>M4PQL1</accession>
<organism evidence="1 2">
    <name type="scientific">Sulfitobacter phage phiCB2047-B</name>
    <dbReference type="NCBI Taxonomy" id="754046"/>
    <lineage>
        <taxon>Viruses</taxon>
        <taxon>Duplodnaviria</taxon>
        <taxon>Heunggongvirae</taxon>
        <taxon>Uroviricota</taxon>
        <taxon>Caudoviricetes</taxon>
        <taxon>Schitoviridae</taxon>
        <taxon>Rhodovirinae</taxon>
        <taxon>Raunefjordenvirus</taxon>
        <taxon>Raunefjordenvirus CB2047B</taxon>
    </lineage>
</organism>
<dbReference type="KEGG" id="vg:15012395"/>
<proteinExistence type="predicted"/>
<protein>
    <submittedName>
        <fullName evidence="1">Major capsid coat protein</fullName>
    </submittedName>
</protein>